<evidence type="ECO:0000259" key="1">
    <source>
        <dbReference type="PROSITE" id="PS50851"/>
    </source>
</evidence>
<organism evidence="2">
    <name type="scientific">hydrothermal vent metagenome</name>
    <dbReference type="NCBI Taxonomy" id="652676"/>
    <lineage>
        <taxon>unclassified sequences</taxon>
        <taxon>metagenomes</taxon>
        <taxon>ecological metagenomes</taxon>
    </lineage>
</organism>
<dbReference type="InterPro" id="IPR036061">
    <property type="entry name" value="CheW-like_dom_sf"/>
</dbReference>
<dbReference type="GO" id="GO:0006935">
    <property type="term" value="P:chemotaxis"/>
    <property type="evidence" value="ECO:0007669"/>
    <property type="project" value="InterPro"/>
</dbReference>
<proteinExistence type="predicted"/>
<dbReference type="PANTHER" id="PTHR22617:SF41">
    <property type="entry name" value="CHEMOTAXIS SIGNAL TRANSDUCTION SYSTEM ADAPTOR PROTEIN CHEW"/>
    <property type="match status" value="1"/>
</dbReference>
<sequence length="178" mass="19778">MTSIETTSNEANENKFLSFRIGKEEFGVEILRVREIIGVIDVTPLPQTPDYVKGVINLRGKIIPVIELRTKFGLDAKEYTEETCIIVVEVSDGGEEHFHMGVIVDSVSEVLDIHRDHIEPAPRFGNSLNTSYIFGMGKVNNQVLILLDIDRVMTFCDLSSLAEVANSDTSKEEHANAA</sequence>
<gene>
    <name evidence="2" type="ORF">MNBD_PLANCTO03-1834</name>
</gene>
<reference evidence="2" key="1">
    <citation type="submission" date="2018-06" db="EMBL/GenBank/DDBJ databases">
        <authorList>
            <person name="Zhirakovskaya E."/>
        </authorList>
    </citation>
    <scope>NUCLEOTIDE SEQUENCE</scope>
</reference>
<dbReference type="Gene3D" id="2.30.30.40">
    <property type="entry name" value="SH3 Domains"/>
    <property type="match status" value="1"/>
</dbReference>
<dbReference type="PANTHER" id="PTHR22617">
    <property type="entry name" value="CHEMOTAXIS SENSOR HISTIDINE KINASE-RELATED"/>
    <property type="match status" value="1"/>
</dbReference>
<dbReference type="SUPFAM" id="SSF50341">
    <property type="entry name" value="CheW-like"/>
    <property type="match status" value="1"/>
</dbReference>
<dbReference type="CDD" id="cd00732">
    <property type="entry name" value="CheW"/>
    <property type="match status" value="1"/>
</dbReference>
<dbReference type="EMBL" id="UOGK01000122">
    <property type="protein sequence ID" value="VAX37814.1"/>
    <property type="molecule type" value="Genomic_DNA"/>
</dbReference>
<dbReference type="InterPro" id="IPR002545">
    <property type="entry name" value="CheW-lke_dom"/>
</dbReference>
<dbReference type="GO" id="GO:0005829">
    <property type="term" value="C:cytosol"/>
    <property type="evidence" value="ECO:0007669"/>
    <property type="project" value="TreeGrafter"/>
</dbReference>
<dbReference type="Pfam" id="PF01584">
    <property type="entry name" value="CheW"/>
    <property type="match status" value="1"/>
</dbReference>
<dbReference type="SMART" id="SM00260">
    <property type="entry name" value="CheW"/>
    <property type="match status" value="1"/>
</dbReference>
<dbReference type="Gene3D" id="2.40.50.180">
    <property type="entry name" value="CheA-289, Domain 4"/>
    <property type="match status" value="1"/>
</dbReference>
<protein>
    <submittedName>
        <fullName evidence="2">Positive regulator of CheA protein activity (CheW)</fullName>
    </submittedName>
</protein>
<evidence type="ECO:0000313" key="2">
    <source>
        <dbReference type="EMBL" id="VAX37814.1"/>
    </source>
</evidence>
<dbReference type="GO" id="GO:0007165">
    <property type="term" value="P:signal transduction"/>
    <property type="evidence" value="ECO:0007669"/>
    <property type="project" value="InterPro"/>
</dbReference>
<dbReference type="PROSITE" id="PS50851">
    <property type="entry name" value="CHEW"/>
    <property type="match status" value="1"/>
</dbReference>
<accession>A0A3B1DNY2</accession>
<feature type="domain" description="CheW-like" evidence="1">
    <location>
        <begin position="13"/>
        <end position="158"/>
    </location>
</feature>
<dbReference type="InterPro" id="IPR039315">
    <property type="entry name" value="CheW"/>
</dbReference>
<dbReference type="AlphaFoldDB" id="A0A3B1DNY2"/>
<name>A0A3B1DNY2_9ZZZZ</name>